<reference evidence="6" key="1">
    <citation type="journal article" date="2019" name="Int. J. Syst. Evol. Microbiol.">
        <title>The Global Catalogue of Microorganisms (GCM) 10K type strain sequencing project: providing services to taxonomists for standard genome sequencing and annotation.</title>
        <authorList>
            <consortium name="The Broad Institute Genomics Platform"/>
            <consortium name="The Broad Institute Genome Sequencing Center for Infectious Disease"/>
            <person name="Wu L."/>
            <person name="Ma J."/>
        </authorList>
    </citation>
    <scope>NUCLEOTIDE SEQUENCE [LARGE SCALE GENOMIC DNA]</scope>
    <source>
        <strain evidence="6">JCM 17939</strain>
    </source>
</reference>
<dbReference type="InterPro" id="IPR000845">
    <property type="entry name" value="Nucleoside_phosphorylase_d"/>
</dbReference>
<comment type="pathway">
    <text evidence="3">Amino-acid biosynthesis; L-methionine biosynthesis via salvage pathway; S-methyl-5-thio-alpha-D-ribose 1-phosphate from S-methyl-5'-thioadenosine (phosphorylase route): step 1/1.</text>
</comment>
<keyword evidence="1 3" id="KW-0328">Glycosyltransferase</keyword>
<comment type="subunit">
    <text evidence="3">Homohexamer. Dimer of a homotrimer.</text>
</comment>
<evidence type="ECO:0000256" key="3">
    <source>
        <dbReference type="HAMAP-Rule" id="MF_01963"/>
    </source>
</evidence>
<proteinExistence type="inferred from homology"/>
<dbReference type="NCBIfam" id="TIGR01694">
    <property type="entry name" value="MTAP"/>
    <property type="match status" value="1"/>
</dbReference>
<dbReference type="InterPro" id="IPR035994">
    <property type="entry name" value="Nucleoside_phosphorylase_sf"/>
</dbReference>
<sequence length="314" mass="33661">MTDLTPSTTEQAEIGIIGGSGLYRLDALEDVHEIALPNPYGVPSDDILVGTLAGRRVAFLARHGRGHRLTPSEIPVAANIYALKSLGIREVISISAVGSLREDFAPGDLVVPDQIVDRTRGHRTTSFFGGGVVAHVSLADPYCSRLRPLAAKAARQATQAQVHDAGTYCCMEGPQFSTRAESNLYRSWGMDIIGMTAIPEVKLAREAELCYVGLALVTDYDCWRAETGEADVTAGLVAEVMERNIAAAKDTLVRLIETLDADPVCSCQEALSDAIITEPSVVPKETRVRTNAVSGRYLPLDVADAQDSIAPNSR</sequence>
<dbReference type="CDD" id="cd09010">
    <property type="entry name" value="MTAP_SsMTAPII_like_MTIP"/>
    <property type="match status" value="1"/>
</dbReference>
<feature type="binding site" evidence="3">
    <location>
        <begin position="62"/>
        <end position="63"/>
    </location>
    <ligand>
        <name>phosphate</name>
        <dbReference type="ChEBI" id="CHEBI:43474"/>
    </ligand>
</feature>
<dbReference type="PROSITE" id="PS01240">
    <property type="entry name" value="PNP_MTAP_2"/>
    <property type="match status" value="1"/>
</dbReference>
<dbReference type="PANTHER" id="PTHR42679">
    <property type="entry name" value="S-METHYL-5'-THIOADENOSINE PHOSPHORYLASE"/>
    <property type="match status" value="1"/>
</dbReference>
<dbReference type="Proteomes" id="UP001501442">
    <property type="component" value="Unassembled WGS sequence"/>
</dbReference>
<keyword evidence="2 3" id="KW-0808">Transferase</keyword>
<evidence type="ECO:0000313" key="6">
    <source>
        <dbReference type="Proteomes" id="UP001501442"/>
    </source>
</evidence>
<comment type="function">
    <text evidence="3">Catalyzes the reversible phosphorylation of S-methyl-5'-thioadenosine (MTA) to adenine and 5-methylthioribose-1-phosphate. Involved in the breakdown of MTA, a major by-product of polyamine biosynthesis. Responsible for the first step in the methionine salvage pathway after MTA has been generated from S-adenosylmethionine. Has broad substrate specificity with 6-aminopurine nucleosides as preferred substrates.</text>
</comment>
<dbReference type="PANTHER" id="PTHR42679:SF2">
    <property type="entry name" value="S-METHYL-5'-THIOADENOSINE PHOSPHORYLASE"/>
    <property type="match status" value="1"/>
</dbReference>
<protein>
    <recommendedName>
        <fullName evidence="3">S-methyl-5'-thioadenosine phosphorylase</fullName>
        <ecNumber evidence="3">2.4.2.28</ecNumber>
    </recommendedName>
    <alternativeName>
        <fullName evidence="3">5'-methylthioadenosine phosphorylase</fullName>
        <shortName evidence="3">MTA phosphorylase</shortName>
        <shortName evidence="3">MTAP</shortName>
    </alternativeName>
</protein>
<evidence type="ECO:0000256" key="2">
    <source>
        <dbReference type="ARBA" id="ARBA00022679"/>
    </source>
</evidence>
<keyword evidence="3" id="KW-0660">Purine salvage</keyword>
<evidence type="ECO:0000259" key="4">
    <source>
        <dbReference type="Pfam" id="PF01048"/>
    </source>
</evidence>
<evidence type="ECO:0000256" key="1">
    <source>
        <dbReference type="ARBA" id="ARBA00022676"/>
    </source>
</evidence>
<dbReference type="InterPro" id="IPR018099">
    <property type="entry name" value="Purine_phosphorylase-2_CS"/>
</dbReference>
<feature type="binding site" evidence="3">
    <location>
        <position position="195"/>
    </location>
    <ligand>
        <name>substrate</name>
    </ligand>
</feature>
<feature type="site" description="Important for substrate specificity" evidence="3">
    <location>
        <position position="177"/>
    </location>
</feature>
<accession>A0ABP8UFN7</accession>
<keyword evidence="6" id="KW-1185">Reference proteome</keyword>
<dbReference type="Gene3D" id="3.40.50.1580">
    <property type="entry name" value="Nucleoside phosphorylase domain"/>
    <property type="match status" value="1"/>
</dbReference>
<feature type="binding site" evidence="3">
    <location>
        <position position="20"/>
    </location>
    <ligand>
        <name>phosphate</name>
        <dbReference type="ChEBI" id="CHEBI:43474"/>
    </ligand>
</feature>
<evidence type="ECO:0000313" key="5">
    <source>
        <dbReference type="EMBL" id="GAA4629864.1"/>
    </source>
</evidence>
<name>A0ABP8UFN7_9ACTN</name>
<comment type="similarity">
    <text evidence="3">Belongs to the PNP/MTAP phosphorylase family. MTAP subfamily.</text>
</comment>
<dbReference type="SUPFAM" id="SSF53167">
    <property type="entry name" value="Purine and uridine phosphorylases"/>
    <property type="match status" value="1"/>
</dbReference>
<dbReference type="EMBL" id="BAABHK010000007">
    <property type="protein sequence ID" value="GAA4629864.1"/>
    <property type="molecule type" value="Genomic_DNA"/>
</dbReference>
<feature type="binding site" evidence="3">
    <location>
        <begin position="219"/>
        <end position="221"/>
    </location>
    <ligand>
        <name>substrate</name>
    </ligand>
</feature>
<dbReference type="InterPro" id="IPR010044">
    <property type="entry name" value="MTAP"/>
</dbReference>
<gene>
    <name evidence="3 5" type="primary">mtnP</name>
    <name evidence="5" type="ORF">GCM10023196_052930</name>
</gene>
<dbReference type="HAMAP" id="MF_01963">
    <property type="entry name" value="MTAP"/>
    <property type="match status" value="1"/>
</dbReference>
<dbReference type="EC" id="2.4.2.28" evidence="3"/>
<feature type="binding site" evidence="3">
    <location>
        <begin position="95"/>
        <end position="96"/>
    </location>
    <ligand>
        <name>phosphate</name>
        <dbReference type="ChEBI" id="CHEBI:43474"/>
    </ligand>
</feature>
<dbReference type="Pfam" id="PF01048">
    <property type="entry name" value="PNP_UDP_1"/>
    <property type="match status" value="1"/>
</dbReference>
<comment type="catalytic activity">
    <reaction evidence="3">
        <text>S-methyl-5'-thioadenosine + phosphate = 5-(methylsulfanyl)-alpha-D-ribose 1-phosphate + adenine</text>
        <dbReference type="Rhea" id="RHEA:11852"/>
        <dbReference type="ChEBI" id="CHEBI:16708"/>
        <dbReference type="ChEBI" id="CHEBI:17509"/>
        <dbReference type="ChEBI" id="CHEBI:43474"/>
        <dbReference type="ChEBI" id="CHEBI:58533"/>
        <dbReference type="EC" id="2.4.2.28"/>
    </reaction>
</comment>
<feature type="binding site" evidence="3">
    <location>
        <position position="196"/>
    </location>
    <ligand>
        <name>phosphate</name>
        <dbReference type="ChEBI" id="CHEBI:43474"/>
    </ligand>
</feature>
<organism evidence="5 6">
    <name type="scientific">Actinoallomurus vinaceus</name>
    <dbReference type="NCBI Taxonomy" id="1080074"/>
    <lineage>
        <taxon>Bacteria</taxon>
        <taxon>Bacillati</taxon>
        <taxon>Actinomycetota</taxon>
        <taxon>Actinomycetes</taxon>
        <taxon>Streptosporangiales</taxon>
        <taxon>Thermomonosporaceae</taxon>
        <taxon>Actinoallomurus</taxon>
    </lineage>
</organism>
<feature type="domain" description="Nucleoside phosphorylase" evidence="4">
    <location>
        <begin position="13"/>
        <end position="256"/>
    </location>
</feature>
<feature type="site" description="Important for substrate specificity" evidence="3">
    <location>
        <position position="234"/>
    </location>
</feature>
<comment type="caution">
    <text evidence="5">The sequence shown here is derived from an EMBL/GenBank/DDBJ whole genome shotgun (WGS) entry which is preliminary data.</text>
</comment>